<organism evidence="3 4">
    <name type="scientific">Streptomyces stramineus</name>
    <dbReference type="NCBI Taxonomy" id="173861"/>
    <lineage>
        <taxon>Bacteria</taxon>
        <taxon>Bacillati</taxon>
        <taxon>Actinomycetota</taxon>
        <taxon>Actinomycetes</taxon>
        <taxon>Kitasatosporales</taxon>
        <taxon>Streptomycetaceae</taxon>
        <taxon>Streptomyces</taxon>
    </lineage>
</organism>
<sequence length="181" mass="18468">MIRPTARKLAATAAAVGTALVVTGGAGAAQAAPAGTPTPQAVATCGTPDLRIGFLERLGGGMNHAGATLELKNTSGHVCALRGYPGVGLENARHASLPTRTVWGATWYADDPGKQLVLLKPGEAAQANVAWTHSGSDAQQADYLRVTPPGATTYRTVPLGDLVDHGEVHITAVAHKVPVRG</sequence>
<evidence type="ECO:0000256" key="1">
    <source>
        <dbReference type="SAM" id="SignalP"/>
    </source>
</evidence>
<proteinExistence type="predicted"/>
<dbReference type="EMBL" id="BAAAHB010000021">
    <property type="protein sequence ID" value="GAA0461264.1"/>
    <property type="molecule type" value="Genomic_DNA"/>
</dbReference>
<evidence type="ECO:0000259" key="2">
    <source>
        <dbReference type="Pfam" id="PF14016"/>
    </source>
</evidence>
<feature type="domain" description="DUF4232" evidence="2">
    <location>
        <begin position="45"/>
        <end position="173"/>
    </location>
</feature>
<reference evidence="3 4" key="1">
    <citation type="journal article" date="2019" name="Int. J. Syst. Evol. Microbiol.">
        <title>The Global Catalogue of Microorganisms (GCM) 10K type strain sequencing project: providing services to taxonomists for standard genome sequencing and annotation.</title>
        <authorList>
            <consortium name="The Broad Institute Genomics Platform"/>
            <consortium name="The Broad Institute Genome Sequencing Center for Infectious Disease"/>
            <person name="Wu L."/>
            <person name="Ma J."/>
        </authorList>
    </citation>
    <scope>NUCLEOTIDE SEQUENCE [LARGE SCALE GENOMIC DNA]</scope>
    <source>
        <strain evidence="3 4">JCM 10649</strain>
    </source>
</reference>
<gene>
    <name evidence="3" type="ORF">GCM10009544_24730</name>
</gene>
<evidence type="ECO:0000313" key="3">
    <source>
        <dbReference type="EMBL" id="GAA0461264.1"/>
    </source>
</evidence>
<dbReference type="InterPro" id="IPR025326">
    <property type="entry name" value="DUF4232"/>
</dbReference>
<protein>
    <recommendedName>
        <fullName evidence="2">DUF4232 domain-containing protein</fullName>
    </recommendedName>
</protein>
<evidence type="ECO:0000313" key="4">
    <source>
        <dbReference type="Proteomes" id="UP001499895"/>
    </source>
</evidence>
<accession>A0ABN0ZXL5</accession>
<feature type="signal peptide" evidence="1">
    <location>
        <begin position="1"/>
        <end position="28"/>
    </location>
</feature>
<comment type="caution">
    <text evidence="3">The sequence shown here is derived from an EMBL/GenBank/DDBJ whole genome shotgun (WGS) entry which is preliminary data.</text>
</comment>
<feature type="chain" id="PRO_5045035923" description="DUF4232 domain-containing protein" evidence="1">
    <location>
        <begin position="29"/>
        <end position="181"/>
    </location>
</feature>
<dbReference type="RefSeq" id="WP_344089597.1">
    <property type="nucleotide sequence ID" value="NZ_BAAAHB010000021.1"/>
</dbReference>
<keyword evidence="4" id="KW-1185">Reference proteome</keyword>
<dbReference type="Proteomes" id="UP001499895">
    <property type="component" value="Unassembled WGS sequence"/>
</dbReference>
<keyword evidence="1" id="KW-0732">Signal</keyword>
<dbReference type="Pfam" id="PF14016">
    <property type="entry name" value="DUF4232"/>
    <property type="match status" value="1"/>
</dbReference>
<name>A0ABN0ZXL5_9ACTN</name>